<sequence>MSKKEELIKAETIITGHVNADFDCLAAIVAAGKLYPDATLIFPGSQEKNLRNFYMESATYFFNFKHLKEIDKSFVKLLVVVDTSRKIRIIHVSSILENPGLRIHIYDHHMKSECDLNPELIIKKPWGSSVAILSHEIRKRNISIHQEEATILGLGLYEDTGSFTFNSTTEHDFEAGKWLLQNGMELDVITDLLSRELSGQQITLLGRLLEGASTHTINDHEIVISEISTPDYVGDFSVLVHKFMDIENIKILFALGRMNDRIHLVARSRTSDIDVGTICANFGGGGHVYAASATIKDRTLAEVRDELFGLLYSKVTSRLNIENLMSKPPVAIPRDMTIDKAVERMTQYSLKGVPVVDNMENMRVVGVLEQKIADKALAHNLGDVEVEIYMQHPFSSIKIDCGLHRVMEIILGQKQRLVPVVDNDKVIAVVTRTDLINLLVEDPARIPESLFPDKKQERNIRNIMRNRLPNQLLDILETAGKMAEEIGTEAYVVGGFVRDVLLTKTNFDLDLVVESDGIEFAKKLAKKMDGRAKYHRKFKTAVVILPDGQRVDVATARLEYYEYPAALPTVELSSIKMDLYRRDFTVNALAVHINPPSFGKLVDFFGSQRDLKDRTIRVLHALSFVEDPTRIMRAVRFEQRFNFRIGGQTLSLIKNALKLNLINKLSGYRLVHELKLILNEKAVFSSIKRLNELGVLEAVHPMLTLNSARTQVLAELEKVLSWYSMLYLEPPIAVWKTYFLGMCMGLSKAKMEQIYDRFNFSQSERREFVHLREAIFWAAGNIMNIKQDLKPSEIYEILHPVPLEGVLFIMARTKREAIKKYISQYLTSLRLMKIDVSGDDLKELGLIPSPQYAKLLKQTKLACLDGIIKGKNEQIDFLKRKIKEFKPQRQT</sequence>
<keyword evidence="11" id="KW-0129">CBS domain</keyword>
<dbReference type="InterPro" id="IPR038763">
    <property type="entry name" value="DHH_sf"/>
</dbReference>
<keyword evidence="6 14" id="KW-0548">Nucleotidyltransferase</keyword>
<proteinExistence type="inferred from homology"/>
<evidence type="ECO:0000313" key="15">
    <source>
        <dbReference type="Proteomes" id="UP000010808"/>
    </source>
</evidence>
<keyword evidence="10 12" id="KW-0694">RNA-binding</keyword>
<protein>
    <submittedName>
        <fullName evidence="14">Polynucleotide adenylyltransferase region</fullName>
    </submittedName>
</protein>
<dbReference type="Gene3D" id="3.30.460.10">
    <property type="entry name" value="Beta Polymerase, domain 2"/>
    <property type="match status" value="1"/>
</dbReference>
<evidence type="ECO:0000256" key="9">
    <source>
        <dbReference type="ARBA" id="ARBA00022842"/>
    </source>
</evidence>
<dbReference type="InterPro" id="IPR032828">
    <property type="entry name" value="PolyA_RNA-bd"/>
</dbReference>
<dbReference type="eggNOG" id="COG2524">
    <property type="taxonomic scope" value="Bacteria"/>
</dbReference>
<evidence type="ECO:0000256" key="11">
    <source>
        <dbReference type="PROSITE-ProRule" id="PRU00703"/>
    </source>
</evidence>
<dbReference type="Pfam" id="PF01368">
    <property type="entry name" value="DHH"/>
    <property type="match status" value="1"/>
</dbReference>
<keyword evidence="4 12" id="KW-0808">Transferase</keyword>
<dbReference type="CDD" id="cd05398">
    <property type="entry name" value="NT_ClassII-CCAase"/>
    <property type="match status" value="1"/>
</dbReference>
<keyword evidence="3" id="KW-0820">tRNA-binding</keyword>
<dbReference type="GO" id="GO:0000166">
    <property type="term" value="F:nucleotide binding"/>
    <property type="evidence" value="ECO:0007669"/>
    <property type="project" value="UniProtKB-KW"/>
</dbReference>
<dbReference type="Gene3D" id="1.10.3090.10">
    <property type="entry name" value="cca-adding enzyme, domain 2"/>
    <property type="match status" value="1"/>
</dbReference>
<dbReference type="Gene3D" id="3.10.310.30">
    <property type="match status" value="1"/>
</dbReference>
<evidence type="ECO:0000256" key="7">
    <source>
        <dbReference type="ARBA" id="ARBA00022723"/>
    </source>
</evidence>
<keyword evidence="5" id="KW-0819">tRNA processing</keyword>
<dbReference type="Gene3D" id="3.90.1640.10">
    <property type="entry name" value="inorganic pyrophosphatase (n-terminal core)"/>
    <property type="match status" value="1"/>
</dbReference>
<dbReference type="InterPro" id="IPR002646">
    <property type="entry name" value="PolA_pol_head_dom"/>
</dbReference>
<dbReference type="OrthoDB" id="9805698at2"/>
<dbReference type="InterPro" id="IPR001667">
    <property type="entry name" value="DDH_dom"/>
</dbReference>
<evidence type="ECO:0000256" key="1">
    <source>
        <dbReference type="ARBA" id="ARBA00001946"/>
    </source>
</evidence>
<feature type="domain" description="CBS" evidence="13">
    <location>
        <begin position="325"/>
        <end position="384"/>
    </location>
</feature>
<dbReference type="GO" id="GO:0016779">
    <property type="term" value="F:nucleotidyltransferase activity"/>
    <property type="evidence" value="ECO:0007669"/>
    <property type="project" value="UniProtKB-KW"/>
</dbReference>
<dbReference type="Gene3D" id="3.10.580.10">
    <property type="entry name" value="CBS-domain"/>
    <property type="match status" value="2"/>
</dbReference>
<dbReference type="PROSITE" id="PS51371">
    <property type="entry name" value="CBS"/>
    <property type="match status" value="2"/>
</dbReference>
<keyword evidence="15" id="KW-1185">Reference proteome</keyword>
<dbReference type="AlphaFoldDB" id="L0RCU0"/>
<evidence type="ECO:0000259" key="13">
    <source>
        <dbReference type="PROSITE" id="PS51371"/>
    </source>
</evidence>
<dbReference type="Pfam" id="PF00571">
    <property type="entry name" value="CBS"/>
    <property type="match status" value="2"/>
</dbReference>
<dbReference type="SUPFAM" id="SSF64182">
    <property type="entry name" value="DHH phosphoesterases"/>
    <property type="match status" value="1"/>
</dbReference>
<dbReference type="eggNOG" id="COG0617">
    <property type="taxonomic scope" value="Bacteria"/>
</dbReference>
<dbReference type="PANTHER" id="PTHR47788:SF1">
    <property type="entry name" value="A-ADDING TRNA NUCLEOTIDYLTRANSFERASE"/>
    <property type="match status" value="1"/>
</dbReference>
<dbReference type="STRING" id="1121451.DESAM_22302"/>
<keyword evidence="8" id="KW-0547">Nucleotide-binding</keyword>
<dbReference type="EMBL" id="FO203522">
    <property type="protein sequence ID" value="CCO24569.1"/>
    <property type="molecule type" value="Genomic_DNA"/>
</dbReference>
<gene>
    <name evidence="14" type="ORF">DESAM_22302</name>
</gene>
<evidence type="ECO:0000256" key="5">
    <source>
        <dbReference type="ARBA" id="ARBA00022694"/>
    </source>
</evidence>
<evidence type="ECO:0000256" key="10">
    <source>
        <dbReference type="ARBA" id="ARBA00022884"/>
    </source>
</evidence>
<dbReference type="Pfam" id="PF01743">
    <property type="entry name" value="PolyA_pol"/>
    <property type="match status" value="1"/>
</dbReference>
<dbReference type="SUPFAM" id="SSF54631">
    <property type="entry name" value="CBS-domain pair"/>
    <property type="match status" value="1"/>
</dbReference>
<dbReference type="eggNOG" id="COG0618">
    <property type="taxonomic scope" value="Bacteria"/>
</dbReference>
<comment type="cofactor">
    <cofactor evidence="1">
        <name>Mg(2+)</name>
        <dbReference type="ChEBI" id="CHEBI:18420"/>
    </cofactor>
</comment>
<comment type="similarity">
    <text evidence="2 12">Belongs to the tRNA nucleotidyltransferase/poly(A) polymerase family.</text>
</comment>
<feature type="domain" description="CBS" evidence="13">
    <location>
        <begin position="390"/>
        <end position="448"/>
    </location>
</feature>
<dbReference type="RefSeq" id="WP_015337169.1">
    <property type="nucleotide sequence ID" value="NC_020055.1"/>
</dbReference>
<evidence type="ECO:0000256" key="12">
    <source>
        <dbReference type="RuleBase" id="RU003953"/>
    </source>
</evidence>
<dbReference type="GO" id="GO:0000049">
    <property type="term" value="F:tRNA binding"/>
    <property type="evidence" value="ECO:0007669"/>
    <property type="project" value="UniProtKB-KW"/>
</dbReference>
<evidence type="ECO:0000256" key="4">
    <source>
        <dbReference type="ARBA" id="ARBA00022679"/>
    </source>
</evidence>
<dbReference type="GO" id="GO:0046872">
    <property type="term" value="F:metal ion binding"/>
    <property type="evidence" value="ECO:0007669"/>
    <property type="project" value="UniProtKB-KW"/>
</dbReference>
<dbReference type="SUPFAM" id="SSF81301">
    <property type="entry name" value="Nucleotidyltransferase"/>
    <property type="match status" value="1"/>
</dbReference>
<organism evidence="14 15">
    <name type="scientific">Maridesulfovibrio hydrothermalis AM13 = DSM 14728</name>
    <dbReference type="NCBI Taxonomy" id="1121451"/>
    <lineage>
        <taxon>Bacteria</taxon>
        <taxon>Pseudomonadati</taxon>
        <taxon>Thermodesulfobacteriota</taxon>
        <taxon>Desulfovibrionia</taxon>
        <taxon>Desulfovibrionales</taxon>
        <taxon>Desulfovibrionaceae</taxon>
        <taxon>Maridesulfovibrio</taxon>
    </lineage>
</organism>
<keyword evidence="7" id="KW-0479">Metal-binding</keyword>
<accession>L0RCU0</accession>
<evidence type="ECO:0000256" key="6">
    <source>
        <dbReference type="ARBA" id="ARBA00022695"/>
    </source>
</evidence>
<name>L0RCU0_9BACT</name>
<dbReference type="InterPro" id="IPR000644">
    <property type="entry name" value="CBS_dom"/>
</dbReference>
<keyword evidence="9" id="KW-0460">Magnesium</keyword>
<dbReference type="InterPro" id="IPR043519">
    <property type="entry name" value="NT_sf"/>
</dbReference>
<dbReference type="GO" id="GO:0008033">
    <property type="term" value="P:tRNA processing"/>
    <property type="evidence" value="ECO:0007669"/>
    <property type="project" value="UniProtKB-KW"/>
</dbReference>
<dbReference type="PANTHER" id="PTHR47788">
    <property type="entry name" value="POLYA POLYMERASE"/>
    <property type="match status" value="1"/>
</dbReference>
<dbReference type="Proteomes" id="UP000010808">
    <property type="component" value="Chromosome"/>
</dbReference>
<dbReference type="SMART" id="SM00116">
    <property type="entry name" value="CBS"/>
    <property type="match status" value="2"/>
</dbReference>
<evidence type="ECO:0000256" key="3">
    <source>
        <dbReference type="ARBA" id="ARBA00022555"/>
    </source>
</evidence>
<dbReference type="SUPFAM" id="SSF81891">
    <property type="entry name" value="Poly A polymerase C-terminal region-like"/>
    <property type="match status" value="1"/>
</dbReference>
<dbReference type="InterPro" id="IPR046342">
    <property type="entry name" value="CBS_dom_sf"/>
</dbReference>
<dbReference type="InterPro" id="IPR052390">
    <property type="entry name" value="tRNA_nt/polyA_polymerase"/>
</dbReference>
<dbReference type="Pfam" id="PF12627">
    <property type="entry name" value="PolyA_pol_RNAbd"/>
    <property type="match status" value="1"/>
</dbReference>
<evidence type="ECO:0000313" key="14">
    <source>
        <dbReference type="EMBL" id="CCO24569.1"/>
    </source>
</evidence>
<evidence type="ECO:0000256" key="8">
    <source>
        <dbReference type="ARBA" id="ARBA00022741"/>
    </source>
</evidence>
<reference evidence="14 15" key="1">
    <citation type="submission" date="2012-10" db="EMBL/GenBank/DDBJ databases">
        <authorList>
            <person name="Genoscope - CEA"/>
        </authorList>
    </citation>
    <scope>NUCLEOTIDE SEQUENCE [LARGE SCALE GENOMIC DNA]</scope>
    <source>
        <strain evidence="15">AM13 / DSM 14728</strain>
    </source>
</reference>
<dbReference type="PATRIC" id="fig|1121451.3.peg.2522"/>
<dbReference type="KEGG" id="dhy:DESAM_22302"/>
<dbReference type="HOGENOM" id="CLU_015961_5_0_7"/>
<evidence type="ECO:0000256" key="2">
    <source>
        <dbReference type="ARBA" id="ARBA00007265"/>
    </source>
</evidence>